<sequence>MISPPPKPMRTRRLAGLLAALLVLPAAARAECGHVAHEGRGYVVCETDPARVELRLFRLDTTGAVLGSFARVDLMLAGEGKTLAFAMNAGMYHADRSPVGLYIEGGEQQAPAVASAGPGNFGLLPNGILCLADGVARVIETRAYLAEPPACRYATQSGPMLVIDGALHPRFLPDSDSRFVRNGVGVTADGRALFAISDRPVTFHEFGRLFRDVLETPNALYLDGKISRLYAPELGRSDIGLPMGPIVGALVDAPGDAPR</sequence>
<accession>A0A4R2KI03</accession>
<dbReference type="EMBL" id="SLWW01000014">
    <property type="protein sequence ID" value="TCO69628.1"/>
    <property type="molecule type" value="Genomic_DNA"/>
</dbReference>
<gene>
    <name evidence="3" type="ORF">EV655_11480</name>
</gene>
<evidence type="ECO:0000313" key="3">
    <source>
        <dbReference type="EMBL" id="TCO69628.1"/>
    </source>
</evidence>
<feature type="domain" description="Phosphodiester glycosidase" evidence="2">
    <location>
        <begin position="83"/>
        <end position="227"/>
    </location>
</feature>
<feature type="chain" id="PRO_5020847433" evidence="1">
    <location>
        <begin position="31"/>
        <end position="259"/>
    </location>
</feature>
<keyword evidence="4" id="KW-1185">Reference proteome</keyword>
<name>A0A4R2KI03_9RHOB</name>
<proteinExistence type="predicted"/>
<dbReference type="AlphaFoldDB" id="A0A4R2KI03"/>
<dbReference type="Pfam" id="PF09992">
    <property type="entry name" value="NAGPA"/>
    <property type="match status" value="1"/>
</dbReference>
<reference evidence="3 4" key="1">
    <citation type="submission" date="2019-03" db="EMBL/GenBank/DDBJ databases">
        <title>Genomic Encyclopedia of Type Strains, Phase IV (KMG-IV): sequencing the most valuable type-strain genomes for metagenomic binning, comparative biology and taxonomic classification.</title>
        <authorList>
            <person name="Goeker M."/>
        </authorList>
    </citation>
    <scope>NUCLEOTIDE SEQUENCE [LARGE SCALE GENOMIC DNA]</scope>
    <source>
        <strain evidence="3 4">DSM 4868</strain>
    </source>
</reference>
<evidence type="ECO:0000256" key="1">
    <source>
        <dbReference type="SAM" id="SignalP"/>
    </source>
</evidence>
<comment type="caution">
    <text evidence="3">The sequence shown here is derived from an EMBL/GenBank/DDBJ whole genome shotgun (WGS) entry which is preliminary data.</text>
</comment>
<feature type="signal peptide" evidence="1">
    <location>
        <begin position="1"/>
        <end position="30"/>
    </location>
</feature>
<evidence type="ECO:0000313" key="4">
    <source>
        <dbReference type="Proteomes" id="UP000295142"/>
    </source>
</evidence>
<keyword evidence="1" id="KW-0732">Signal</keyword>
<dbReference type="Proteomes" id="UP000295142">
    <property type="component" value="Unassembled WGS sequence"/>
</dbReference>
<protein>
    <submittedName>
        <fullName evidence="3">Uncharacterized protein YigE (DUF2233 family)</fullName>
    </submittedName>
</protein>
<dbReference type="InterPro" id="IPR018711">
    <property type="entry name" value="NAGPA"/>
</dbReference>
<evidence type="ECO:0000259" key="2">
    <source>
        <dbReference type="Pfam" id="PF09992"/>
    </source>
</evidence>
<organism evidence="3 4">
    <name type="scientific">Rhodovulum euryhalinum</name>
    <dbReference type="NCBI Taxonomy" id="35805"/>
    <lineage>
        <taxon>Bacteria</taxon>
        <taxon>Pseudomonadati</taxon>
        <taxon>Pseudomonadota</taxon>
        <taxon>Alphaproteobacteria</taxon>
        <taxon>Rhodobacterales</taxon>
        <taxon>Paracoccaceae</taxon>
        <taxon>Rhodovulum</taxon>
    </lineage>
</organism>